<protein>
    <submittedName>
        <fullName evidence="1">Uncharacterized protein</fullName>
    </submittedName>
</protein>
<keyword evidence="2" id="KW-1185">Reference proteome</keyword>
<sequence length="82" mass="9325">MDLASTAAPQWLKCELMSYIITHHSSITLNYTVDLRPESGIKVKEHTLYTVITDNLRYRIEPPDTSDEKFNNCPLGALSLQD</sequence>
<proteinExistence type="predicted"/>
<organism evidence="1 2">
    <name type="scientific">Strigamia maritima</name>
    <name type="common">European centipede</name>
    <name type="synonym">Geophilus maritimus</name>
    <dbReference type="NCBI Taxonomy" id="126957"/>
    <lineage>
        <taxon>Eukaryota</taxon>
        <taxon>Metazoa</taxon>
        <taxon>Ecdysozoa</taxon>
        <taxon>Arthropoda</taxon>
        <taxon>Myriapoda</taxon>
        <taxon>Chilopoda</taxon>
        <taxon>Pleurostigmophora</taxon>
        <taxon>Geophilomorpha</taxon>
        <taxon>Linotaeniidae</taxon>
        <taxon>Strigamia</taxon>
    </lineage>
</organism>
<reference evidence="1" key="2">
    <citation type="submission" date="2015-02" db="UniProtKB">
        <authorList>
            <consortium name="EnsemblMetazoa"/>
        </authorList>
    </citation>
    <scope>IDENTIFICATION</scope>
</reference>
<dbReference type="EnsemblMetazoa" id="SMAR008288-RA">
    <property type="protein sequence ID" value="SMAR008288-PA"/>
    <property type="gene ID" value="SMAR008288"/>
</dbReference>
<name>T1J3W5_STRMM</name>
<accession>T1J3W5</accession>
<dbReference type="Proteomes" id="UP000014500">
    <property type="component" value="Unassembled WGS sequence"/>
</dbReference>
<evidence type="ECO:0000313" key="2">
    <source>
        <dbReference type="Proteomes" id="UP000014500"/>
    </source>
</evidence>
<dbReference type="HOGENOM" id="CLU_2561180_0_0_1"/>
<dbReference type="EMBL" id="JH431832">
    <property type="status" value="NOT_ANNOTATED_CDS"/>
    <property type="molecule type" value="Genomic_DNA"/>
</dbReference>
<evidence type="ECO:0000313" key="1">
    <source>
        <dbReference type="EnsemblMetazoa" id="SMAR008288-PA"/>
    </source>
</evidence>
<reference evidence="2" key="1">
    <citation type="submission" date="2011-05" db="EMBL/GenBank/DDBJ databases">
        <authorList>
            <person name="Richards S.R."/>
            <person name="Qu J."/>
            <person name="Jiang H."/>
            <person name="Jhangiani S.N."/>
            <person name="Agravi P."/>
            <person name="Goodspeed R."/>
            <person name="Gross S."/>
            <person name="Mandapat C."/>
            <person name="Jackson L."/>
            <person name="Mathew T."/>
            <person name="Pu L."/>
            <person name="Thornton R."/>
            <person name="Saada N."/>
            <person name="Wilczek-Boney K.B."/>
            <person name="Lee S."/>
            <person name="Kovar C."/>
            <person name="Wu Y."/>
            <person name="Scherer S.E."/>
            <person name="Worley K.C."/>
            <person name="Muzny D.M."/>
            <person name="Gibbs R."/>
        </authorList>
    </citation>
    <scope>NUCLEOTIDE SEQUENCE</scope>
    <source>
        <strain evidence="2">Brora</strain>
    </source>
</reference>
<dbReference type="AlphaFoldDB" id="T1J3W5"/>